<feature type="region of interest" description="Disordered" evidence="1">
    <location>
        <begin position="1"/>
        <end position="36"/>
    </location>
</feature>
<dbReference type="AlphaFoldDB" id="A0A0A9EM05"/>
<name>A0A0A9EM05_ARUDO</name>
<proteinExistence type="predicted"/>
<sequence length="36" mass="4106">MRWASAPRRCSRTPPCPGRRPPPPPPRGTTRRLSPR</sequence>
<protein>
    <submittedName>
        <fullName evidence="2">Uncharacterized protein</fullName>
    </submittedName>
</protein>
<evidence type="ECO:0000256" key="1">
    <source>
        <dbReference type="SAM" id="MobiDB-lite"/>
    </source>
</evidence>
<feature type="compositionally biased region" description="Pro residues" evidence="1">
    <location>
        <begin position="14"/>
        <end position="27"/>
    </location>
</feature>
<organism evidence="2">
    <name type="scientific">Arundo donax</name>
    <name type="common">Giant reed</name>
    <name type="synonym">Donax arundinaceus</name>
    <dbReference type="NCBI Taxonomy" id="35708"/>
    <lineage>
        <taxon>Eukaryota</taxon>
        <taxon>Viridiplantae</taxon>
        <taxon>Streptophyta</taxon>
        <taxon>Embryophyta</taxon>
        <taxon>Tracheophyta</taxon>
        <taxon>Spermatophyta</taxon>
        <taxon>Magnoliopsida</taxon>
        <taxon>Liliopsida</taxon>
        <taxon>Poales</taxon>
        <taxon>Poaceae</taxon>
        <taxon>PACMAD clade</taxon>
        <taxon>Arundinoideae</taxon>
        <taxon>Arundineae</taxon>
        <taxon>Arundo</taxon>
    </lineage>
</organism>
<accession>A0A0A9EM05</accession>
<evidence type="ECO:0000313" key="2">
    <source>
        <dbReference type="EMBL" id="JAD98900.1"/>
    </source>
</evidence>
<reference evidence="2" key="2">
    <citation type="journal article" date="2015" name="Data Brief">
        <title>Shoot transcriptome of the giant reed, Arundo donax.</title>
        <authorList>
            <person name="Barrero R.A."/>
            <person name="Guerrero F.D."/>
            <person name="Moolhuijzen P."/>
            <person name="Goolsby J.A."/>
            <person name="Tidwell J."/>
            <person name="Bellgard S.E."/>
            <person name="Bellgard M.I."/>
        </authorList>
    </citation>
    <scope>NUCLEOTIDE SEQUENCE</scope>
    <source>
        <tissue evidence="2">Shoot tissue taken approximately 20 cm above the soil surface</tissue>
    </source>
</reference>
<dbReference type="EMBL" id="GBRH01198995">
    <property type="protein sequence ID" value="JAD98900.1"/>
    <property type="molecule type" value="Transcribed_RNA"/>
</dbReference>
<reference evidence="2" key="1">
    <citation type="submission" date="2014-09" db="EMBL/GenBank/DDBJ databases">
        <authorList>
            <person name="Magalhaes I.L.F."/>
            <person name="Oliveira U."/>
            <person name="Santos F.R."/>
            <person name="Vidigal T.H.D.A."/>
            <person name="Brescovit A.D."/>
            <person name="Santos A.J."/>
        </authorList>
    </citation>
    <scope>NUCLEOTIDE SEQUENCE</scope>
    <source>
        <tissue evidence="2">Shoot tissue taken approximately 20 cm above the soil surface</tissue>
    </source>
</reference>